<organism evidence="1 2">
    <name type="scientific">Bradyrhizobium rifense</name>
    <dbReference type="NCBI Taxonomy" id="515499"/>
    <lineage>
        <taxon>Bacteria</taxon>
        <taxon>Pseudomonadati</taxon>
        <taxon>Pseudomonadota</taxon>
        <taxon>Alphaproteobacteria</taxon>
        <taxon>Hyphomicrobiales</taxon>
        <taxon>Nitrobacteraceae</taxon>
        <taxon>Bradyrhizobium</taxon>
    </lineage>
</organism>
<dbReference type="PANTHER" id="PTHR35271:SF1">
    <property type="entry name" value="ABC TRANSPORTER, SUBSTRATE-BINDING LIPOPROTEIN"/>
    <property type="match status" value="1"/>
</dbReference>
<dbReference type="Gene3D" id="3.40.50.2300">
    <property type="match status" value="2"/>
</dbReference>
<dbReference type="AlphaFoldDB" id="A0A5D3KH93"/>
<gene>
    <name evidence="1" type="ORF">FXB40_12520</name>
</gene>
<accession>A0A5D3KH93</accession>
<proteinExistence type="predicted"/>
<dbReference type="OrthoDB" id="1680494at2"/>
<dbReference type="Pfam" id="PF04392">
    <property type="entry name" value="ABC_sub_bind"/>
    <property type="match status" value="1"/>
</dbReference>
<keyword evidence="2" id="KW-1185">Reference proteome</keyword>
<comment type="caution">
    <text evidence="1">The sequence shown here is derived from an EMBL/GenBank/DDBJ whole genome shotgun (WGS) entry which is preliminary data.</text>
</comment>
<name>A0A5D3KH93_9BRAD</name>
<dbReference type="EMBL" id="VSSS01000021">
    <property type="protein sequence ID" value="TYL96140.1"/>
    <property type="molecule type" value="Genomic_DNA"/>
</dbReference>
<evidence type="ECO:0000313" key="1">
    <source>
        <dbReference type="EMBL" id="TYL96140.1"/>
    </source>
</evidence>
<dbReference type="Proteomes" id="UP000324758">
    <property type="component" value="Unassembled WGS sequence"/>
</dbReference>
<dbReference type="PANTHER" id="PTHR35271">
    <property type="entry name" value="ABC TRANSPORTER, SUBSTRATE-BINDING LIPOPROTEIN-RELATED"/>
    <property type="match status" value="1"/>
</dbReference>
<reference evidence="1 2" key="1">
    <citation type="submission" date="2019-08" db="EMBL/GenBank/DDBJ databases">
        <title>Bradyrhizobium hipponensis sp. nov., a rhizobium isolated from a Lupinus angustifolius root nodule in Tunisia.</title>
        <authorList>
            <person name="Off K."/>
            <person name="Rejili M."/>
            <person name="Mars M."/>
            <person name="Brachmann A."/>
            <person name="Marin M."/>
        </authorList>
    </citation>
    <scope>NUCLEOTIDE SEQUENCE [LARGE SCALE GENOMIC DNA]</scope>
    <source>
        <strain evidence="1 2">CTAW71</strain>
    </source>
</reference>
<dbReference type="InterPro" id="IPR007487">
    <property type="entry name" value="ABC_transpt-TYRBP-like"/>
</dbReference>
<dbReference type="CDD" id="cd06325">
    <property type="entry name" value="PBP1_ABC_unchar_transporter"/>
    <property type="match status" value="1"/>
</dbReference>
<sequence>MEMRRREFITLLGGVAVSGELPVRAQPRHIPRVGIVWIASQTVVGPFHDAFREGLRELGYVEGQTIFIEARFAQGKLELLPGIAEELVRAKVDVLVAPATAIVQSLKQVTTAIPIVMANVADPVGFGFVESLQHPGANITGFSNLMVEQVGKNIELFREALPDLSRLAVLVDPAAPDATLVLREARASARVLGFSLHPVEARQPEDFDSAVRQASDQNCDGLLVSTVEGLFFVNRARIIEAAAKHRMPAVFAAPPFGLAEAGALLSYGANTPDMLRRSARYVDRIIRGAKPAELPVQQPIKFELGVNLKTAKALGLTIPRRQLFTRSAHQGMADQICSR</sequence>
<evidence type="ECO:0000313" key="2">
    <source>
        <dbReference type="Proteomes" id="UP000324758"/>
    </source>
</evidence>
<protein>
    <submittedName>
        <fullName evidence="1">ABC transporter substrate-binding protein</fullName>
    </submittedName>
</protein>